<accession>A0ABN7W9B2</accession>
<comment type="caution">
    <text evidence="1">The sequence shown here is derived from an EMBL/GenBank/DDBJ whole genome shotgun (WGS) entry which is preliminary data.</text>
</comment>
<dbReference type="Proteomes" id="UP000789901">
    <property type="component" value="Unassembled WGS sequence"/>
</dbReference>
<sequence>SVDIINLQKRYYETVVTTYVTTVSYTTKVEYTACPPQKPCRCYSCDICVDDDPAFAKYCSTGDCTPLCHVFIIMRACMRIIQVMQDFAQKHSNRQQLAGITTSSAERTPSTVEKKRINLLKKHIHLLKKNVYNSSRNAIICK</sequence>
<feature type="non-terminal residue" evidence="1">
    <location>
        <position position="1"/>
    </location>
</feature>
<protein>
    <submittedName>
        <fullName evidence="1">37801_t:CDS:1</fullName>
    </submittedName>
</protein>
<evidence type="ECO:0000313" key="1">
    <source>
        <dbReference type="EMBL" id="CAG8822971.1"/>
    </source>
</evidence>
<proteinExistence type="predicted"/>
<gene>
    <name evidence="1" type="ORF">GMARGA_LOCUS28218</name>
</gene>
<name>A0ABN7W9B2_GIGMA</name>
<keyword evidence="2" id="KW-1185">Reference proteome</keyword>
<dbReference type="EMBL" id="CAJVQB010035731">
    <property type="protein sequence ID" value="CAG8822971.1"/>
    <property type="molecule type" value="Genomic_DNA"/>
</dbReference>
<organism evidence="1 2">
    <name type="scientific">Gigaspora margarita</name>
    <dbReference type="NCBI Taxonomy" id="4874"/>
    <lineage>
        <taxon>Eukaryota</taxon>
        <taxon>Fungi</taxon>
        <taxon>Fungi incertae sedis</taxon>
        <taxon>Mucoromycota</taxon>
        <taxon>Glomeromycotina</taxon>
        <taxon>Glomeromycetes</taxon>
        <taxon>Diversisporales</taxon>
        <taxon>Gigasporaceae</taxon>
        <taxon>Gigaspora</taxon>
    </lineage>
</organism>
<evidence type="ECO:0000313" key="2">
    <source>
        <dbReference type="Proteomes" id="UP000789901"/>
    </source>
</evidence>
<reference evidence="1 2" key="1">
    <citation type="submission" date="2021-06" db="EMBL/GenBank/DDBJ databases">
        <authorList>
            <person name="Kallberg Y."/>
            <person name="Tangrot J."/>
            <person name="Rosling A."/>
        </authorList>
    </citation>
    <scope>NUCLEOTIDE SEQUENCE [LARGE SCALE GENOMIC DNA]</scope>
    <source>
        <strain evidence="1 2">120-4 pot B 10/14</strain>
    </source>
</reference>